<dbReference type="eggNOG" id="ENOG502RQD3">
    <property type="taxonomic scope" value="Eukaryota"/>
</dbReference>
<organism evidence="2 3">
    <name type="scientific">Debaryomyces hansenii (strain ATCC 36239 / CBS 767 / BCRC 21394 / JCM 1990 / NBRC 0083 / IGC 2968)</name>
    <name type="common">Yeast</name>
    <name type="synonym">Torulaspora hansenii</name>
    <dbReference type="NCBI Taxonomy" id="284592"/>
    <lineage>
        <taxon>Eukaryota</taxon>
        <taxon>Fungi</taxon>
        <taxon>Dikarya</taxon>
        <taxon>Ascomycota</taxon>
        <taxon>Saccharomycotina</taxon>
        <taxon>Pichiomycetes</taxon>
        <taxon>Debaryomycetaceae</taxon>
        <taxon>Debaryomyces</taxon>
    </lineage>
</organism>
<dbReference type="EMBL" id="CR382135">
    <property type="protein sequence ID" value="CAG86131.2"/>
    <property type="molecule type" value="Genomic_DNA"/>
</dbReference>
<dbReference type="Proteomes" id="UP000000599">
    <property type="component" value="Chromosome C"/>
</dbReference>
<feature type="compositionally biased region" description="Basic and acidic residues" evidence="1">
    <location>
        <begin position="134"/>
        <end position="152"/>
    </location>
</feature>
<proteinExistence type="predicted"/>
<keyword evidence="3" id="KW-1185">Reference proteome</keyword>
<protein>
    <submittedName>
        <fullName evidence="2">DEHA2C08844p</fullName>
    </submittedName>
</protein>
<reference evidence="2 3" key="1">
    <citation type="journal article" date="2004" name="Nature">
        <title>Genome evolution in yeasts.</title>
        <authorList>
            <consortium name="Genolevures"/>
            <person name="Dujon B."/>
            <person name="Sherman D."/>
            <person name="Fischer G."/>
            <person name="Durrens P."/>
            <person name="Casaregola S."/>
            <person name="Lafontaine I."/>
            <person name="de Montigny J."/>
            <person name="Marck C."/>
            <person name="Neuveglise C."/>
            <person name="Talla E."/>
            <person name="Goffard N."/>
            <person name="Frangeul L."/>
            <person name="Aigle M."/>
            <person name="Anthouard V."/>
            <person name="Babour A."/>
            <person name="Barbe V."/>
            <person name="Barnay S."/>
            <person name="Blanchin S."/>
            <person name="Beckerich J.M."/>
            <person name="Beyne E."/>
            <person name="Bleykasten C."/>
            <person name="Boisrame A."/>
            <person name="Boyer J."/>
            <person name="Cattolico L."/>
            <person name="Confanioleri F."/>
            <person name="de Daruvar A."/>
            <person name="Despons L."/>
            <person name="Fabre E."/>
            <person name="Fairhead C."/>
            <person name="Ferry-Dumazet H."/>
            <person name="Groppi A."/>
            <person name="Hantraye F."/>
            <person name="Hennequin C."/>
            <person name="Jauniaux N."/>
            <person name="Joyet P."/>
            <person name="Kachouri R."/>
            <person name="Kerrest A."/>
            <person name="Koszul R."/>
            <person name="Lemaire M."/>
            <person name="Lesur I."/>
            <person name="Ma L."/>
            <person name="Muller H."/>
            <person name="Nicaud J.M."/>
            <person name="Nikolski M."/>
            <person name="Oztas S."/>
            <person name="Ozier-Kalogeropoulos O."/>
            <person name="Pellenz S."/>
            <person name="Potier S."/>
            <person name="Richard G.F."/>
            <person name="Straub M.L."/>
            <person name="Suleau A."/>
            <person name="Swennene D."/>
            <person name="Tekaia F."/>
            <person name="Wesolowski-Louvel M."/>
            <person name="Westhof E."/>
            <person name="Wirth B."/>
            <person name="Zeniou-Meyer M."/>
            <person name="Zivanovic I."/>
            <person name="Bolotin-Fukuhara M."/>
            <person name="Thierry A."/>
            <person name="Bouchier C."/>
            <person name="Caudron B."/>
            <person name="Scarpelli C."/>
            <person name="Gaillardin C."/>
            <person name="Weissenbach J."/>
            <person name="Wincker P."/>
            <person name="Souciet J.L."/>
        </authorList>
    </citation>
    <scope>NUCLEOTIDE SEQUENCE [LARGE SCALE GENOMIC DNA]</scope>
    <source>
        <strain evidence="3">ATCC 36239 / CBS 767 / BCRC 21394 / JCM 1990 / NBRC 0083 / IGC 2968</strain>
    </source>
</reference>
<dbReference type="HOGENOM" id="CLU_525817_0_0_1"/>
<dbReference type="RefSeq" id="XP_458062.2">
    <property type="nucleotide sequence ID" value="XM_458062.1"/>
</dbReference>
<dbReference type="OMA" id="NITEHAL"/>
<dbReference type="OrthoDB" id="4026810at2759"/>
<dbReference type="AlphaFoldDB" id="Q6BUQ7"/>
<accession>Q6BUQ7</accession>
<evidence type="ECO:0000313" key="3">
    <source>
        <dbReference type="Proteomes" id="UP000000599"/>
    </source>
</evidence>
<name>Q6BUQ7_DEBHA</name>
<dbReference type="KEGG" id="dha:DEHA2C08844g"/>
<dbReference type="InParanoid" id="Q6BUQ7"/>
<feature type="region of interest" description="Disordered" evidence="1">
    <location>
        <begin position="1"/>
        <end position="28"/>
    </location>
</feature>
<evidence type="ECO:0000313" key="2">
    <source>
        <dbReference type="EMBL" id="CAG86131.2"/>
    </source>
</evidence>
<dbReference type="VEuPathDB" id="FungiDB:DEHA2C08844g"/>
<sequence length="518" mass="58626">MALSHILSRRGGPSNSIKEETNKPLKKSPSYFGRLASFSLSRKKSNMSIRKQPITIRRIYTEDEMENFELKNSGKAVGGDEYGIDEILSPYSDDVSEICTYIERTSEMSSEQREKKLRYEESIECSTVELENITEHALDTKQRSKDSTKENETPSAGSSIFEKANSLMFEDDAISHSTSKHSFISSKQNDTENYNALDFVKNDQYIDTGSINDANIEVFKTPANKLNVKLVSRSPIFRGSSSSTYKPASPIRPILDLKVVPNNPPDDLNFDKINLAPSNDKDTRIHHESMYLAKGNFEVDSHDIYKNEMAMLVQEHKLIISKHEREINYLKDLLQQERNINKLLTGKQMKPNSKIASSQIKKMRHKFIPIDISVGSEPGIPYNNSESNKPRDCPIITKEEHSSPFLSTMGYKTPTNNFVRDRTFPIAPTINHSTPEGIFCTGLDREALKNTKKKQRKDAYYALTHNTLNDDKAEIDFAHLKKVFGSSKSAMKAHNSITSFDSHLTTPDFSNSSSMIHA</sequence>
<dbReference type="GeneID" id="2900523"/>
<gene>
    <name evidence="2" type="ordered locus">DEHA2C08844g</name>
</gene>
<feature type="region of interest" description="Disordered" evidence="1">
    <location>
        <begin position="134"/>
        <end position="158"/>
    </location>
</feature>
<evidence type="ECO:0000256" key="1">
    <source>
        <dbReference type="SAM" id="MobiDB-lite"/>
    </source>
</evidence>